<dbReference type="RefSeq" id="WP_179774712.1">
    <property type="nucleotide sequence ID" value="NZ_JACCFK010000001.1"/>
</dbReference>
<organism evidence="6 7">
    <name type="scientific">Amycolatopsis endophytica</name>
    <dbReference type="NCBI Taxonomy" id="860233"/>
    <lineage>
        <taxon>Bacteria</taxon>
        <taxon>Bacillati</taxon>
        <taxon>Actinomycetota</taxon>
        <taxon>Actinomycetes</taxon>
        <taxon>Pseudonocardiales</taxon>
        <taxon>Pseudonocardiaceae</taxon>
        <taxon>Amycolatopsis</taxon>
    </lineage>
</organism>
<evidence type="ECO:0000313" key="7">
    <source>
        <dbReference type="Proteomes" id="UP000549616"/>
    </source>
</evidence>
<accession>A0A853B7G0</accession>
<dbReference type="Gene3D" id="3.40.50.2300">
    <property type="match status" value="2"/>
</dbReference>
<dbReference type="GO" id="GO:0003700">
    <property type="term" value="F:DNA-binding transcription factor activity"/>
    <property type="evidence" value="ECO:0007669"/>
    <property type="project" value="TreeGrafter"/>
</dbReference>
<keyword evidence="2" id="KW-0805">Transcription regulation</keyword>
<keyword evidence="7" id="KW-1185">Reference proteome</keyword>
<evidence type="ECO:0000256" key="1">
    <source>
        <dbReference type="ARBA" id="ARBA00022491"/>
    </source>
</evidence>
<evidence type="ECO:0000313" key="6">
    <source>
        <dbReference type="EMBL" id="NYI90735.1"/>
    </source>
</evidence>
<name>A0A853B7G0_9PSEU</name>
<protein>
    <submittedName>
        <fullName evidence="6">LacI family transcriptional regulator</fullName>
    </submittedName>
</protein>
<keyword evidence="3" id="KW-0238">DNA-binding</keyword>
<dbReference type="InterPro" id="IPR046335">
    <property type="entry name" value="LacI/GalR-like_sensor"/>
</dbReference>
<evidence type="ECO:0000259" key="5">
    <source>
        <dbReference type="PROSITE" id="PS50932"/>
    </source>
</evidence>
<dbReference type="InterPro" id="IPR028082">
    <property type="entry name" value="Peripla_BP_I"/>
</dbReference>
<evidence type="ECO:0000256" key="3">
    <source>
        <dbReference type="ARBA" id="ARBA00023125"/>
    </source>
</evidence>
<feature type="domain" description="HTH lacI-type" evidence="5">
    <location>
        <begin position="10"/>
        <end position="66"/>
    </location>
</feature>
<comment type="caution">
    <text evidence="6">The sequence shown here is derived from an EMBL/GenBank/DDBJ whole genome shotgun (WGS) entry which is preliminary data.</text>
</comment>
<dbReference type="InterPro" id="IPR000843">
    <property type="entry name" value="HTH_LacI"/>
</dbReference>
<dbReference type="AlphaFoldDB" id="A0A853B7G0"/>
<dbReference type="Pfam" id="PF13377">
    <property type="entry name" value="Peripla_BP_3"/>
    <property type="match status" value="1"/>
</dbReference>
<dbReference type="SMART" id="SM00354">
    <property type="entry name" value="HTH_LACI"/>
    <property type="match status" value="1"/>
</dbReference>
<dbReference type="PANTHER" id="PTHR30146:SF148">
    <property type="entry name" value="HTH-TYPE TRANSCRIPTIONAL REPRESSOR PURR-RELATED"/>
    <property type="match status" value="1"/>
</dbReference>
<dbReference type="Proteomes" id="UP000549616">
    <property type="component" value="Unassembled WGS sequence"/>
</dbReference>
<dbReference type="CDD" id="cd01392">
    <property type="entry name" value="HTH_LacI"/>
    <property type="match status" value="1"/>
</dbReference>
<evidence type="ECO:0000256" key="4">
    <source>
        <dbReference type="ARBA" id="ARBA00023163"/>
    </source>
</evidence>
<dbReference type="PANTHER" id="PTHR30146">
    <property type="entry name" value="LACI-RELATED TRANSCRIPTIONAL REPRESSOR"/>
    <property type="match status" value="1"/>
</dbReference>
<dbReference type="PROSITE" id="PS50932">
    <property type="entry name" value="HTH_LACI_2"/>
    <property type="match status" value="1"/>
</dbReference>
<dbReference type="Pfam" id="PF00356">
    <property type="entry name" value="LacI"/>
    <property type="match status" value="1"/>
</dbReference>
<keyword evidence="4" id="KW-0804">Transcription</keyword>
<dbReference type="CDD" id="cd06267">
    <property type="entry name" value="PBP1_LacI_sugar_binding-like"/>
    <property type="match status" value="1"/>
</dbReference>
<proteinExistence type="predicted"/>
<dbReference type="InterPro" id="IPR010982">
    <property type="entry name" value="Lambda_DNA-bd_dom_sf"/>
</dbReference>
<sequence length="339" mass="35979">MGGAGPRRRATLADVAARAGVHPSLVSRVLRNDPSGYASSDTRERIRRAALELGYRANDAARGLRSSRMMALGLLLPGFSSPVYSAIAHGVEERADERGYGLVIGTHAAGDPHEAITDMVMRGRVDALLVASGRIEDQALRRLVRRLPESLVLVNRQVKGVAASVVLRDSDAAALAVRHLAELGHRRIGAVFGPRTLDTMVRRRRGFVHECTRLGLEPVVTEMDGRDHGAGFRGALRLLDAAGPPTAVVAATFPVAVGMLSAFHERGVAVPAGMSVVSLHDDAVADYLVPRLTTVMLPAARLGAEAVDLALSLIDGAAPRRVVVPDPPRLISRNSTTAL</sequence>
<evidence type="ECO:0000256" key="2">
    <source>
        <dbReference type="ARBA" id="ARBA00023015"/>
    </source>
</evidence>
<dbReference type="EMBL" id="JACCFK010000001">
    <property type="protein sequence ID" value="NYI90735.1"/>
    <property type="molecule type" value="Genomic_DNA"/>
</dbReference>
<dbReference type="SUPFAM" id="SSF53822">
    <property type="entry name" value="Periplasmic binding protein-like I"/>
    <property type="match status" value="1"/>
</dbReference>
<dbReference type="SUPFAM" id="SSF47413">
    <property type="entry name" value="lambda repressor-like DNA-binding domains"/>
    <property type="match status" value="1"/>
</dbReference>
<gene>
    <name evidence="6" type="ORF">HNR02_004058</name>
</gene>
<dbReference type="GO" id="GO:0000976">
    <property type="term" value="F:transcription cis-regulatory region binding"/>
    <property type="evidence" value="ECO:0007669"/>
    <property type="project" value="TreeGrafter"/>
</dbReference>
<reference evidence="6 7" key="1">
    <citation type="submission" date="2020-07" db="EMBL/GenBank/DDBJ databases">
        <title>Sequencing the genomes of 1000 actinobacteria strains.</title>
        <authorList>
            <person name="Klenk H.-P."/>
        </authorList>
    </citation>
    <scope>NUCLEOTIDE SEQUENCE [LARGE SCALE GENOMIC DNA]</scope>
    <source>
        <strain evidence="6 7">DSM 104006</strain>
    </source>
</reference>
<dbReference type="Gene3D" id="1.10.260.40">
    <property type="entry name" value="lambda repressor-like DNA-binding domains"/>
    <property type="match status" value="1"/>
</dbReference>
<keyword evidence="1" id="KW-0678">Repressor</keyword>